<evidence type="ECO:0000313" key="1">
    <source>
        <dbReference type="EMBL" id="KOG86162.1"/>
    </source>
</evidence>
<dbReference type="Proteomes" id="UP000037020">
    <property type="component" value="Unassembled WGS sequence"/>
</dbReference>
<organism evidence="1 2">
    <name type="scientific">Streptomyces varsoviensis</name>
    <dbReference type="NCBI Taxonomy" id="67373"/>
    <lineage>
        <taxon>Bacteria</taxon>
        <taxon>Bacillati</taxon>
        <taxon>Actinomycetota</taxon>
        <taxon>Actinomycetes</taxon>
        <taxon>Kitasatosporales</taxon>
        <taxon>Streptomycetaceae</taxon>
        <taxon>Streptomyces</taxon>
    </lineage>
</organism>
<comment type="caution">
    <text evidence="1">The sequence shown here is derived from an EMBL/GenBank/DDBJ whole genome shotgun (WGS) entry which is preliminary data.</text>
</comment>
<reference evidence="1 2" key="1">
    <citation type="submission" date="2015-07" db="EMBL/GenBank/DDBJ databases">
        <authorList>
            <person name="Ju K.-S."/>
            <person name="Doroghazi J.R."/>
            <person name="Metcalf W.W."/>
        </authorList>
    </citation>
    <scope>NUCLEOTIDE SEQUENCE [LARGE SCALE GENOMIC DNA]</scope>
    <source>
        <strain evidence="1 2">NRRL B-3589</strain>
    </source>
</reference>
<dbReference type="InterPro" id="IPR027417">
    <property type="entry name" value="P-loop_NTPase"/>
</dbReference>
<protein>
    <submittedName>
        <fullName evidence="1">Uridine kinase</fullName>
    </submittedName>
</protein>
<proteinExistence type="predicted"/>
<dbReference type="GO" id="GO:0016301">
    <property type="term" value="F:kinase activity"/>
    <property type="evidence" value="ECO:0007669"/>
    <property type="project" value="UniProtKB-KW"/>
</dbReference>
<keyword evidence="1" id="KW-0418">Kinase</keyword>
<accession>A0ABR5IYB2</accession>
<keyword evidence="1" id="KW-0808">Transferase</keyword>
<keyword evidence="2" id="KW-1185">Reference proteome</keyword>
<name>A0ABR5IYB2_9ACTN</name>
<dbReference type="EMBL" id="LGUT01003002">
    <property type="protein sequence ID" value="KOG86162.1"/>
    <property type="molecule type" value="Genomic_DNA"/>
</dbReference>
<feature type="non-terminal residue" evidence="1">
    <location>
        <position position="1"/>
    </location>
</feature>
<dbReference type="Gene3D" id="3.40.50.300">
    <property type="entry name" value="P-loop containing nucleotide triphosphate hydrolases"/>
    <property type="match status" value="1"/>
</dbReference>
<sequence length="186" mass="20168">VYKRQVDGAPAARPAELAQDLAEELRARGRPVAVIGTGGFLRAASLRFEYGHQDADAYYDLWLDSGALHREVFAPLEPGGSGRVLPDLWDPVADRATRSPYLTVPPGGVVIVHGPFLLGHWFPFDLAVHLRMSPAALARHTEAAAAWTVPAFARYADEVRPEDAAHVVVRADDPRRPAWSGFTAGA</sequence>
<gene>
    <name evidence="1" type="ORF">ADK38_32605</name>
</gene>
<evidence type="ECO:0000313" key="2">
    <source>
        <dbReference type="Proteomes" id="UP000037020"/>
    </source>
</evidence>